<accession>A0A6J5MDE4</accession>
<protein>
    <submittedName>
        <fullName evidence="2">Uncharacterized protein</fullName>
    </submittedName>
</protein>
<dbReference type="EMBL" id="LR796737">
    <property type="protein sequence ID" value="CAB4162586.1"/>
    <property type="molecule type" value="Genomic_DNA"/>
</dbReference>
<feature type="region of interest" description="Disordered" evidence="1">
    <location>
        <begin position="415"/>
        <end position="434"/>
    </location>
</feature>
<feature type="compositionally biased region" description="Gly residues" evidence="1">
    <location>
        <begin position="415"/>
        <end position="424"/>
    </location>
</feature>
<gene>
    <name evidence="2" type="ORF">UFOVP436_67</name>
    <name evidence="3" type="ORF">UFOVP784_67</name>
</gene>
<name>A0A6J5MDE4_9CAUD</name>
<evidence type="ECO:0000256" key="1">
    <source>
        <dbReference type="SAM" id="MobiDB-lite"/>
    </source>
</evidence>
<organism evidence="2">
    <name type="scientific">uncultured Caudovirales phage</name>
    <dbReference type="NCBI Taxonomy" id="2100421"/>
    <lineage>
        <taxon>Viruses</taxon>
        <taxon>Duplodnaviria</taxon>
        <taxon>Heunggongvirae</taxon>
        <taxon>Uroviricota</taxon>
        <taxon>Caudoviricetes</taxon>
        <taxon>Peduoviridae</taxon>
        <taxon>Maltschvirus</taxon>
        <taxon>Maltschvirus maltsch</taxon>
    </lineage>
</organism>
<evidence type="ECO:0000313" key="2">
    <source>
        <dbReference type="EMBL" id="CAB4143060.1"/>
    </source>
</evidence>
<proteinExistence type="predicted"/>
<evidence type="ECO:0000313" key="3">
    <source>
        <dbReference type="EMBL" id="CAB4162586.1"/>
    </source>
</evidence>
<dbReference type="EMBL" id="LR796418">
    <property type="protein sequence ID" value="CAB4143060.1"/>
    <property type="molecule type" value="Genomic_DNA"/>
</dbReference>
<sequence>MAKIIKTITGLKPDQDYLIALKVKNTEISAIDDPYESIRIHTPKDQTVPGAIDINTFYIYGNYKSVMFQFEPTVELDVNGYKYELYSDALGANLISSGTATATVFAIDVPDNSNAADATVAQTDVVYYGRIKTVDTSGNESGWTPSSGLKASTATDMIPGSHIANLTAAKITAGTIGAHEIILKQQGAQSNIVAPANMAIIRSSNYNGAYNNNTGVWTSGTTGWVISGDGRAEFSTAAIRGTLKAGSVFIDAYNRWKSSEFGDVIPDPIFKVGTSNSYVFFNGIDSLEIQGTIKANAGKIAGWDISGDNLISGAGYNGSMTIGPGAGPNSLDTGTPTGEVHIDAGISPGYIADAQYNAYWAKWSRTGSGPDYALSIQPDGVRYQYSETDRFEFKIVSGTPYIVINGTQYPLTIGGGSSSGGSSTGSGSSDTPNPTPDPQCSCTNSATYTDPCGTELLCNGPGCWDGCRYNTYDYYISSCSASVGCTCAGVTCSGTVVTRACSAPTVCI</sequence>
<reference evidence="2" key="1">
    <citation type="submission" date="2020-04" db="EMBL/GenBank/DDBJ databases">
        <authorList>
            <person name="Chiriac C."/>
            <person name="Salcher M."/>
            <person name="Ghai R."/>
            <person name="Kavagutti S V."/>
        </authorList>
    </citation>
    <scope>NUCLEOTIDE SEQUENCE</scope>
</reference>